<evidence type="ECO:0000313" key="3">
    <source>
        <dbReference type="Proteomes" id="UP001302676"/>
    </source>
</evidence>
<dbReference type="RefSeq" id="XP_062635387.1">
    <property type="nucleotide sequence ID" value="XM_062781368.1"/>
</dbReference>
<dbReference type="Proteomes" id="UP001302676">
    <property type="component" value="Unassembled WGS sequence"/>
</dbReference>
<proteinExistence type="predicted"/>
<accession>A0AAN6V085</accession>
<dbReference type="EMBL" id="MU853603">
    <property type="protein sequence ID" value="KAK4142016.1"/>
    <property type="molecule type" value="Genomic_DNA"/>
</dbReference>
<feature type="region of interest" description="Disordered" evidence="1">
    <location>
        <begin position="1"/>
        <end position="22"/>
    </location>
</feature>
<reference evidence="2" key="1">
    <citation type="journal article" date="2023" name="Mol. Phylogenet. Evol.">
        <title>Genome-scale phylogeny and comparative genomics of the fungal order Sordariales.</title>
        <authorList>
            <person name="Hensen N."/>
            <person name="Bonometti L."/>
            <person name="Westerberg I."/>
            <person name="Brannstrom I.O."/>
            <person name="Guillou S."/>
            <person name="Cros-Aarteil S."/>
            <person name="Calhoun S."/>
            <person name="Haridas S."/>
            <person name="Kuo A."/>
            <person name="Mondo S."/>
            <person name="Pangilinan J."/>
            <person name="Riley R."/>
            <person name="LaButti K."/>
            <person name="Andreopoulos B."/>
            <person name="Lipzen A."/>
            <person name="Chen C."/>
            <person name="Yan M."/>
            <person name="Daum C."/>
            <person name="Ng V."/>
            <person name="Clum A."/>
            <person name="Steindorff A."/>
            <person name="Ohm R.A."/>
            <person name="Martin F."/>
            <person name="Silar P."/>
            <person name="Natvig D.O."/>
            <person name="Lalanne C."/>
            <person name="Gautier V."/>
            <person name="Ament-Velasquez S.L."/>
            <person name="Kruys A."/>
            <person name="Hutchinson M.I."/>
            <person name="Powell A.J."/>
            <person name="Barry K."/>
            <person name="Miller A.N."/>
            <person name="Grigoriev I.V."/>
            <person name="Debuchy R."/>
            <person name="Gladieux P."/>
            <person name="Hiltunen Thoren M."/>
            <person name="Johannesson H."/>
        </authorList>
    </citation>
    <scope>NUCLEOTIDE SEQUENCE</scope>
    <source>
        <strain evidence="2">CBS 141.50</strain>
    </source>
</reference>
<evidence type="ECO:0000313" key="2">
    <source>
        <dbReference type="EMBL" id="KAK4142016.1"/>
    </source>
</evidence>
<reference evidence="2" key="2">
    <citation type="submission" date="2023-05" db="EMBL/GenBank/DDBJ databases">
        <authorList>
            <consortium name="Lawrence Berkeley National Laboratory"/>
            <person name="Steindorff A."/>
            <person name="Hensen N."/>
            <person name="Bonometti L."/>
            <person name="Westerberg I."/>
            <person name="Brannstrom I.O."/>
            <person name="Guillou S."/>
            <person name="Cros-Aarteil S."/>
            <person name="Calhoun S."/>
            <person name="Haridas S."/>
            <person name="Kuo A."/>
            <person name="Mondo S."/>
            <person name="Pangilinan J."/>
            <person name="Riley R."/>
            <person name="Labutti K."/>
            <person name="Andreopoulos B."/>
            <person name="Lipzen A."/>
            <person name="Chen C."/>
            <person name="Yanf M."/>
            <person name="Daum C."/>
            <person name="Ng V."/>
            <person name="Clum A."/>
            <person name="Ohm R."/>
            <person name="Martin F."/>
            <person name="Silar P."/>
            <person name="Natvig D."/>
            <person name="Lalanne C."/>
            <person name="Gautier V."/>
            <person name="Ament-Velasquez S.L."/>
            <person name="Kruys A."/>
            <person name="Hutchinson M.I."/>
            <person name="Powell A.J."/>
            <person name="Barry K."/>
            <person name="Miller A.N."/>
            <person name="Grigoriev I.V."/>
            <person name="Debuchy R."/>
            <person name="Gladieux P."/>
            <person name="Thoren M.H."/>
            <person name="Johannesson H."/>
        </authorList>
    </citation>
    <scope>NUCLEOTIDE SEQUENCE</scope>
    <source>
        <strain evidence="2">CBS 141.50</strain>
    </source>
</reference>
<comment type="caution">
    <text evidence="2">The sequence shown here is derived from an EMBL/GenBank/DDBJ whole genome shotgun (WGS) entry which is preliminary data.</text>
</comment>
<dbReference type="AlphaFoldDB" id="A0AAN6V085"/>
<protein>
    <submittedName>
        <fullName evidence="2">Uncharacterized protein</fullName>
    </submittedName>
</protein>
<dbReference type="GeneID" id="87817981"/>
<sequence>MDAGNTLKLSGEGKPSDNMSYSLERYLNTPGDVTERLLRGQRDVGDVKARLRTAMGKMNRLADEVSPTLQDSSSSS</sequence>
<organism evidence="2 3">
    <name type="scientific">Dichotomopilus funicola</name>
    <dbReference type="NCBI Taxonomy" id="1934379"/>
    <lineage>
        <taxon>Eukaryota</taxon>
        <taxon>Fungi</taxon>
        <taxon>Dikarya</taxon>
        <taxon>Ascomycota</taxon>
        <taxon>Pezizomycotina</taxon>
        <taxon>Sordariomycetes</taxon>
        <taxon>Sordariomycetidae</taxon>
        <taxon>Sordariales</taxon>
        <taxon>Chaetomiaceae</taxon>
        <taxon>Dichotomopilus</taxon>
    </lineage>
</organism>
<keyword evidence="3" id="KW-1185">Reference proteome</keyword>
<gene>
    <name evidence="2" type="ORF">C8A04DRAFT_30419</name>
</gene>
<evidence type="ECO:0000256" key="1">
    <source>
        <dbReference type="SAM" id="MobiDB-lite"/>
    </source>
</evidence>
<name>A0AAN6V085_9PEZI</name>